<dbReference type="EMBL" id="UFZQ01000002">
    <property type="protein sequence ID" value="STK04509.1"/>
    <property type="molecule type" value="Genomic_DNA"/>
</dbReference>
<dbReference type="InterPro" id="IPR018897">
    <property type="entry name" value="Plasmid_conjug_transfer_PilI"/>
</dbReference>
<proteinExistence type="predicted"/>
<protein>
    <recommendedName>
        <fullName evidence="1">Plasmid conjugative transfer protein PilI domain-containing protein</fullName>
    </recommendedName>
</protein>
<feature type="domain" description="Plasmid conjugative transfer protein PilI" evidence="1">
    <location>
        <begin position="1"/>
        <end position="83"/>
    </location>
</feature>
<evidence type="ECO:0000313" key="3">
    <source>
        <dbReference type="Proteomes" id="UP000255460"/>
    </source>
</evidence>
<dbReference type="Pfam" id="PF10623">
    <property type="entry name" value="PilI"/>
    <property type="match status" value="1"/>
</dbReference>
<reference evidence="2 3" key="1">
    <citation type="submission" date="2018-06" db="EMBL/GenBank/DDBJ databases">
        <authorList>
            <consortium name="Pathogen Informatics"/>
            <person name="Doyle S."/>
        </authorList>
    </citation>
    <scope>NUCLEOTIDE SEQUENCE [LARGE SCALE GENOMIC DNA]</scope>
    <source>
        <strain evidence="2 3">NCTC10418</strain>
    </source>
</reference>
<accession>A0A376YKC2</accession>
<name>A0A376YKC2_ECOLX</name>
<evidence type="ECO:0000313" key="2">
    <source>
        <dbReference type="EMBL" id="STK04509.1"/>
    </source>
</evidence>
<dbReference type="AlphaFoldDB" id="A0A376YKC2"/>
<organism evidence="2 3">
    <name type="scientific">Escherichia coli</name>
    <dbReference type="NCBI Taxonomy" id="562"/>
    <lineage>
        <taxon>Bacteria</taxon>
        <taxon>Pseudomonadati</taxon>
        <taxon>Pseudomonadota</taxon>
        <taxon>Gammaproteobacteria</taxon>
        <taxon>Enterobacterales</taxon>
        <taxon>Enterobacteriaceae</taxon>
        <taxon>Escherichia</taxon>
    </lineage>
</organism>
<gene>
    <name evidence="2" type="ORF">NCTC10418_07651</name>
</gene>
<evidence type="ECO:0000259" key="1">
    <source>
        <dbReference type="Pfam" id="PF10623"/>
    </source>
</evidence>
<dbReference type="Proteomes" id="UP000255460">
    <property type="component" value="Unassembled WGS sequence"/>
</dbReference>
<sequence>MKILVVSNSGQERIINLNNPTIEALSDNDLKKVTKSLRTSKNRMVCIIQDGNRILRWDRSYVSHAKNHWWKVTPDSFEILGTIENLHYLGKQN</sequence>